<dbReference type="InterPro" id="IPR033690">
    <property type="entry name" value="Adenylat_kinase_CS"/>
</dbReference>
<keyword evidence="3 5" id="KW-0547">Nucleotide-binding</keyword>
<accession>A0A098EGX8</accession>
<evidence type="ECO:0000256" key="7">
    <source>
        <dbReference type="RuleBase" id="RU003331"/>
    </source>
</evidence>
<dbReference type="EMBL" id="FLLR01000014">
    <property type="protein sequence ID" value="SBO14158.1"/>
    <property type="molecule type" value="Genomic_DNA"/>
</dbReference>
<dbReference type="GO" id="GO:0044209">
    <property type="term" value="P:AMP salvage"/>
    <property type="evidence" value="ECO:0007669"/>
    <property type="project" value="UniProtKB-UniRule"/>
</dbReference>
<feature type="binding site" evidence="5">
    <location>
        <begin position="63"/>
        <end position="65"/>
    </location>
    <ligand>
        <name>AMP</name>
        <dbReference type="ChEBI" id="CHEBI:456215"/>
    </ligand>
</feature>
<feature type="region of interest" description="NMP" evidence="5">
    <location>
        <begin position="36"/>
        <end position="65"/>
    </location>
</feature>
<evidence type="ECO:0000256" key="5">
    <source>
        <dbReference type="HAMAP-Rule" id="MF_00235"/>
    </source>
</evidence>
<dbReference type="NCBIfam" id="TIGR01351">
    <property type="entry name" value="adk"/>
    <property type="match status" value="1"/>
</dbReference>
<dbReference type="RefSeq" id="WP_045890155.1">
    <property type="nucleotide sequence ID" value="NZ_CCXQ01000156.1"/>
</dbReference>
<feature type="binding site" evidence="5">
    <location>
        <position position="172"/>
    </location>
    <ligand>
        <name>AMP</name>
        <dbReference type="ChEBI" id="CHEBI:456215"/>
    </ligand>
</feature>
<feature type="binding site" evidence="5">
    <location>
        <begin position="15"/>
        <end position="20"/>
    </location>
    <ligand>
        <name>ATP</name>
        <dbReference type="ChEBI" id="CHEBI:30616"/>
    </ligand>
</feature>
<dbReference type="HAMAP" id="MF_00235">
    <property type="entry name" value="Adenylate_kinase_Adk"/>
    <property type="match status" value="1"/>
</dbReference>
<evidence type="ECO:0000313" key="9">
    <source>
        <dbReference type="EMBL" id="SBO14158.1"/>
    </source>
</evidence>
<dbReference type="UniPathway" id="UPA00588">
    <property type="reaction ID" value="UER00649"/>
</dbReference>
<reference evidence="9" key="3">
    <citation type="submission" date="2016-03" db="EMBL/GenBank/DDBJ databases">
        <authorList>
            <person name="Loux V."/>
        </authorList>
    </citation>
    <scope>NUCLEOTIDE SEQUENCE</scope>
    <source>
        <strain evidence="9">C1</strain>
    </source>
</reference>
<dbReference type="PANTHER" id="PTHR23359">
    <property type="entry name" value="NUCLEOTIDE KINASE"/>
    <property type="match status" value="1"/>
</dbReference>
<keyword evidence="4 5" id="KW-0418">Kinase</keyword>
<organism evidence="8 10">
    <name type="scientific">Anaplasma phagocytophilum</name>
    <name type="common">Ehrlichia phagocytophila</name>
    <dbReference type="NCBI Taxonomy" id="948"/>
    <lineage>
        <taxon>Bacteria</taxon>
        <taxon>Pseudomonadati</taxon>
        <taxon>Pseudomonadota</taxon>
        <taxon>Alphaproteobacteria</taxon>
        <taxon>Rickettsiales</taxon>
        <taxon>Anaplasmataceae</taxon>
        <taxon>Anaplasma</taxon>
        <taxon>phagocytophilum group</taxon>
    </lineage>
</organism>
<dbReference type="InterPro" id="IPR006259">
    <property type="entry name" value="Adenyl_kin_sub"/>
</dbReference>
<evidence type="ECO:0000256" key="1">
    <source>
        <dbReference type="ARBA" id="ARBA00022679"/>
    </source>
</evidence>
<dbReference type="AlphaFoldDB" id="A0A098EGX8"/>
<dbReference type="GO" id="GO:0005737">
    <property type="term" value="C:cytoplasm"/>
    <property type="evidence" value="ECO:0007669"/>
    <property type="project" value="UniProtKB-SubCell"/>
</dbReference>
<feature type="binding site" evidence="5">
    <location>
        <position position="161"/>
    </location>
    <ligand>
        <name>AMP</name>
        <dbReference type="ChEBI" id="CHEBI:456215"/>
    </ligand>
</feature>
<evidence type="ECO:0000256" key="3">
    <source>
        <dbReference type="ARBA" id="ARBA00022741"/>
    </source>
</evidence>
<evidence type="ECO:0000256" key="2">
    <source>
        <dbReference type="ARBA" id="ARBA00022727"/>
    </source>
</evidence>
<comment type="domain">
    <text evidence="5">Consists of three domains, a large central CORE domain and two small peripheral domains, NMPbind and LID, which undergo movements during catalysis. The LID domain closes over the site of phosphoryl transfer upon ATP binding. Assembling and dissambling the active center during each catalytic cycle provides an effective means to prevent ATP hydrolysis.</text>
</comment>
<keyword evidence="2 5" id="KW-0545">Nucleotide biosynthesis</keyword>
<dbReference type="PROSITE" id="PS00113">
    <property type="entry name" value="ADENYLATE_KINASE"/>
    <property type="match status" value="1"/>
</dbReference>
<keyword evidence="5 7" id="KW-0067">ATP-binding</keyword>
<dbReference type="GO" id="GO:0005524">
    <property type="term" value="F:ATP binding"/>
    <property type="evidence" value="ECO:0007669"/>
    <property type="project" value="UniProtKB-UniRule"/>
</dbReference>
<feature type="binding site" evidence="5">
    <location>
        <position position="198"/>
    </location>
    <ligand>
        <name>ATP</name>
        <dbReference type="ChEBI" id="CHEBI:30616"/>
    </ligand>
</feature>
<comment type="caution">
    <text evidence="5">Lacks conserved residue(s) required for the propagation of feature annotation.</text>
</comment>
<feature type="binding site" evidence="5">
    <location>
        <position position="42"/>
    </location>
    <ligand>
        <name>AMP</name>
        <dbReference type="ChEBI" id="CHEBI:456215"/>
    </ligand>
</feature>
<gene>
    <name evidence="5 8" type="primary">adk</name>
    <name evidence="9" type="ORF">ANAPC1_00502</name>
    <name evidence="8" type="ORF">ANAPHAGO_00292</name>
</gene>
<dbReference type="EC" id="2.7.4.3" evidence="5 7"/>
<dbReference type="Gene3D" id="3.40.50.300">
    <property type="entry name" value="P-loop containing nucleotide triphosphate hydrolases"/>
    <property type="match status" value="1"/>
</dbReference>
<dbReference type="InterPro" id="IPR000850">
    <property type="entry name" value="Adenylat/UMP-CMP_kin"/>
</dbReference>
<evidence type="ECO:0000313" key="8">
    <source>
        <dbReference type="EMBL" id="CEG21062.1"/>
    </source>
</evidence>
<comment type="function">
    <text evidence="5">Catalyzes the reversible transfer of the terminal phosphate group between ATP and AMP. Plays an important role in cellular energy homeostasis and in adenine nucleotide metabolism.</text>
</comment>
<dbReference type="Proteomes" id="UP000055047">
    <property type="component" value="Unassembled WGS sequence"/>
</dbReference>
<reference evidence="8 10" key="1">
    <citation type="submission" date="2014-09" db="EMBL/GenBank/DDBJ databases">
        <authorList>
            <person name="Loux Valentin"/>
            <person name="Dugat Thibaut"/>
        </authorList>
    </citation>
    <scope>NUCLEOTIDE SEQUENCE [LARGE SCALE GENOMIC DNA]</scope>
    <source>
        <strain evidence="8 10">BOV-10_179</strain>
    </source>
</reference>
<evidence type="ECO:0000256" key="4">
    <source>
        <dbReference type="ARBA" id="ARBA00022777"/>
    </source>
</evidence>
<keyword evidence="5" id="KW-0963">Cytoplasm</keyword>
<protein>
    <recommendedName>
        <fullName evidence="5 7">Adenylate kinase</fullName>
        <shortName evidence="5">AK</shortName>
        <ecNumber evidence="5 7">2.7.4.3</ecNumber>
    </recommendedName>
    <alternativeName>
        <fullName evidence="5">ATP-AMP transphosphorylase</fullName>
    </alternativeName>
    <alternativeName>
        <fullName evidence="5">ATP:AMP phosphotransferase</fullName>
    </alternativeName>
    <alternativeName>
        <fullName evidence="5">Adenylate monophosphate kinase</fullName>
    </alternativeName>
</protein>
<comment type="subunit">
    <text evidence="5 7">Monomer.</text>
</comment>
<reference evidence="11" key="2">
    <citation type="submission" date="2016-03" db="EMBL/GenBank/DDBJ databases">
        <authorList>
            <person name="Loux Valentin"/>
        </authorList>
    </citation>
    <scope>NUCLEOTIDE SEQUENCE [LARGE SCALE GENOMIC DNA]</scope>
    <source>
        <strain evidence="11">C1</strain>
    </source>
</reference>
<evidence type="ECO:0000313" key="10">
    <source>
        <dbReference type="Proteomes" id="UP000055047"/>
    </source>
</evidence>
<name>A0A098EGX8_ANAPH</name>
<dbReference type="Proteomes" id="UP000078419">
    <property type="component" value="Unassembled WGS sequence"/>
</dbReference>
<comment type="similarity">
    <text evidence="5 6">Belongs to the adenylate kinase family.</text>
</comment>
<feature type="binding site" evidence="5">
    <location>
        <position position="96"/>
    </location>
    <ligand>
        <name>AMP</name>
        <dbReference type="ChEBI" id="CHEBI:456215"/>
    </ligand>
</feature>
<dbReference type="InterPro" id="IPR027417">
    <property type="entry name" value="P-loop_NTPase"/>
</dbReference>
<evidence type="ECO:0000313" key="11">
    <source>
        <dbReference type="Proteomes" id="UP000078419"/>
    </source>
</evidence>
<dbReference type="CDD" id="cd01428">
    <property type="entry name" value="ADK"/>
    <property type="match status" value="1"/>
</dbReference>
<feature type="binding site" evidence="5">
    <location>
        <begin position="89"/>
        <end position="92"/>
    </location>
    <ligand>
        <name>AMP</name>
        <dbReference type="ChEBI" id="CHEBI:456215"/>
    </ligand>
</feature>
<dbReference type="EMBL" id="CCXQ01000156">
    <property type="protein sequence ID" value="CEG21062.1"/>
    <property type="molecule type" value="Genomic_DNA"/>
</dbReference>
<dbReference type="Pfam" id="PF00406">
    <property type="entry name" value="ADK"/>
    <property type="match status" value="1"/>
</dbReference>
<keyword evidence="1 5" id="KW-0808">Transferase</keyword>
<comment type="catalytic activity">
    <reaction evidence="5 7">
        <text>AMP + ATP = 2 ADP</text>
        <dbReference type="Rhea" id="RHEA:12973"/>
        <dbReference type="ChEBI" id="CHEBI:30616"/>
        <dbReference type="ChEBI" id="CHEBI:456215"/>
        <dbReference type="ChEBI" id="CHEBI:456216"/>
        <dbReference type="EC" id="2.7.4.3"/>
    </reaction>
</comment>
<dbReference type="SUPFAM" id="SSF52540">
    <property type="entry name" value="P-loop containing nucleoside triphosphate hydrolases"/>
    <property type="match status" value="1"/>
</dbReference>
<feature type="binding site" evidence="5">
    <location>
        <position position="131"/>
    </location>
    <ligand>
        <name>ATP</name>
        <dbReference type="ChEBI" id="CHEBI:30616"/>
    </ligand>
</feature>
<dbReference type="PRINTS" id="PR00094">
    <property type="entry name" value="ADENYLTKNASE"/>
</dbReference>
<comment type="subcellular location">
    <subcellularLocation>
        <location evidence="5 7">Cytoplasm</location>
    </subcellularLocation>
</comment>
<evidence type="ECO:0000256" key="6">
    <source>
        <dbReference type="RuleBase" id="RU003330"/>
    </source>
</evidence>
<proteinExistence type="inferred from homology"/>
<dbReference type="GO" id="GO:0004017">
    <property type="term" value="F:AMP kinase activity"/>
    <property type="evidence" value="ECO:0007669"/>
    <property type="project" value="UniProtKB-UniRule"/>
</dbReference>
<sequence length="216" mass="24060">MEKEQVNLLIFGAPGSGKGTQARLLGEYLKGLEVISMGDLLRAEVASKTVIGAEVEAIMQEGRLVGDPLVCEMIFRKLRRVSAGFLLDGFPRNLPQAEFLTAVMRLLNRKIDAVLKLEVDAAVVENRLQGRLVCKGCGAVSNAVFNHGACQACGCEEYVRRNDDSLNVIRRRLMDYDREVTVLEGYYQDKVIRINGDRTVEEIHGDVKHVLDRLNN</sequence>
<comment type="pathway">
    <text evidence="5">Purine metabolism; AMP biosynthesis via salvage pathway; AMP from ADP: step 1/1.</text>
</comment>